<feature type="domain" description="Beta-Casp" evidence="3">
    <location>
        <begin position="251"/>
        <end position="398"/>
    </location>
</feature>
<reference evidence="5" key="1">
    <citation type="submission" date="2016-10" db="EMBL/GenBank/DDBJ databases">
        <authorList>
            <person name="Varghese N."/>
            <person name="Submissions S."/>
        </authorList>
    </citation>
    <scope>NUCLEOTIDE SEQUENCE [LARGE SCALE GENOMIC DNA]</scope>
    <source>
        <strain evidence="5">ATCC 700689</strain>
    </source>
</reference>
<dbReference type="SUPFAM" id="SSF56281">
    <property type="entry name" value="Metallo-hydrolase/oxidoreductase"/>
    <property type="match status" value="1"/>
</dbReference>
<dbReference type="InterPro" id="IPR022712">
    <property type="entry name" value="Beta_Casp"/>
</dbReference>
<dbReference type="PANTHER" id="PTHR11203:SF37">
    <property type="entry name" value="INTEGRATOR COMPLEX SUBUNIT 11"/>
    <property type="match status" value="1"/>
</dbReference>
<proteinExistence type="predicted"/>
<evidence type="ECO:0000259" key="2">
    <source>
        <dbReference type="SMART" id="SM00849"/>
    </source>
</evidence>
<evidence type="ECO:0000256" key="1">
    <source>
        <dbReference type="ARBA" id="ARBA00022801"/>
    </source>
</evidence>
<dbReference type="Pfam" id="PF00753">
    <property type="entry name" value="Lactamase_B"/>
    <property type="match status" value="1"/>
</dbReference>
<dbReference type="STRING" id="89065.SAMN05216605_10639"/>
<dbReference type="Pfam" id="PF10996">
    <property type="entry name" value="Beta-Casp"/>
    <property type="match status" value="1"/>
</dbReference>
<dbReference type="InterPro" id="IPR011108">
    <property type="entry name" value="RMMBL"/>
</dbReference>
<keyword evidence="5" id="KW-1185">Reference proteome</keyword>
<protein>
    <submittedName>
        <fullName evidence="4">Metallo-beta-lactamase family protein</fullName>
    </submittedName>
</protein>
<gene>
    <name evidence="4" type="ORF">SAMN05216605_10639</name>
</gene>
<dbReference type="Gene3D" id="3.60.15.10">
    <property type="entry name" value="Ribonuclease Z/Hydroxyacylglutathione hydrolase-like"/>
    <property type="match status" value="1"/>
</dbReference>
<dbReference type="SMART" id="SM01027">
    <property type="entry name" value="Beta-Casp"/>
    <property type="match status" value="1"/>
</dbReference>
<sequence length="481" mass="52787">MNYPDIIHHGAGEGVTGSCHQLQMDAEHGLLVDCGLFQGRDADLKERFGESASAIDFSLATIKMLIVTHVHADHVGRIPQLLAAGFKGPIICSEPSAKLLPLVLEDAFRLEQGRDERQIERCLTQVMERVVAVPFDTWFSVVNTPALNARVRLQRAGHILGSAYVEIDVEYPMEQCTKRVVFSGDLGASHTPILPSPKSPEQADILVLESTYGDRVHEDRATRQGRLEAVIDRALADHGTVLIPAFSLGRTQELLYEIEDILHRKSLSCSVEGSDGADGSLPVNWPQLPIILDSPLASRLTQVYQSFDDIWDDDARARQESGRQPLRFEQLITIDTAAQHHQTVNYLASTGRPAIVIAGHGMCAGGRIVNYLKAMLGDPRHNVVFVGYQAKGTPGAAIQQHGPKGGYVELDRERYKIKAGIETIGGYSAHADQRGLVDFVAGMPVWPSEIKLVHGEPSAKRRLGQLLEGKYSTKRKAVIID</sequence>
<dbReference type="Proteomes" id="UP000182894">
    <property type="component" value="Unassembled WGS sequence"/>
</dbReference>
<dbReference type="SMART" id="SM00849">
    <property type="entry name" value="Lactamase_B"/>
    <property type="match status" value="1"/>
</dbReference>
<accession>A0A1G8BQ04</accession>
<dbReference type="OrthoDB" id="9803916at2"/>
<evidence type="ECO:0000313" key="5">
    <source>
        <dbReference type="Proteomes" id="UP000182894"/>
    </source>
</evidence>
<evidence type="ECO:0000259" key="3">
    <source>
        <dbReference type="SMART" id="SM01027"/>
    </source>
</evidence>
<dbReference type="RefSeq" id="WP_074752907.1">
    <property type="nucleotide sequence ID" value="NZ_FNCO01000006.1"/>
</dbReference>
<dbReference type="CDD" id="cd16295">
    <property type="entry name" value="TTHA0252-CPSF-like_MBL-fold"/>
    <property type="match status" value="1"/>
</dbReference>
<keyword evidence="1" id="KW-0378">Hydrolase</keyword>
<dbReference type="AlphaFoldDB" id="A0A1G8BQ04"/>
<dbReference type="Pfam" id="PF07521">
    <property type="entry name" value="RMMBL"/>
    <property type="match status" value="1"/>
</dbReference>
<dbReference type="GO" id="GO:0004521">
    <property type="term" value="F:RNA endonuclease activity"/>
    <property type="evidence" value="ECO:0007669"/>
    <property type="project" value="TreeGrafter"/>
</dbReference>
<dbReference type="InterPro" id="IPR036866">
    <property type="entry name" value="RibonucZ/Hydroxyglut_hydro"/>
</dbReference>
<dbReference type="PANTHER" id="PTHR11203">
    <property type="entry name" value="CLEAVAGE AND POLYADENYLATION SPECIFICITY FACTOR FAMILY MEMBER"/>
    <property type="match status" value="1"/>
</dbReference>
<dbReference type="Gene3D" id="3.40.50.10890">
    <property type="match status" value="1"/>
</dbReference>
<dbReference type="EMBL" id="FNCO01000006">
    <property type="protein sequence ID" value="SDH35326.1"/>
    <property type="molecule type" value="Genomic_DNA"/>
</dbReference>
<name>A0A1G8BQ04_9PSED</name>
<feature type="domain" description="Metallo-beta-lactamase" evidence="2">
    <location>
        <begin position="16"/>
        <end position="238"/>
    </location>
</feature>
<dbReference type="InterPro" id="IPR001279">
    <property type="entry name" value="Metallo-B-lactamas"/>
</dbReference>
<dbReference type="GO" id="GO:0016787">
    <property type="term" value="F:hydrolase activity"/>
    <property type="evidence" value="ECO:0007669"/>
    <property type="project" value="UniProtKB-KW"/>
</dbReference>
<organism evidence="4 5">
    <name type="scientific">Pseudomonas abietaniphila</name>
    <dbReference type="NCBI Taxonomy" id="89065"/>
    <lineage>
        <taxon>Bacteria</taxon>
        <taxon>Pseudomonadati</taxon>
        <taxon>Pseudomonadota</taxon>
        <taxon>Gammaproteobacteria</taxon>
        <taxon>Pseudomonadales</taxon>
        <taxon>Pseudomonadaceae</taxon>
        <taxon>Pseudomonas</taxon>
    </lineage>
</organism>
<dbReference type="InterPro" id="IPR050698">
    <property type="entry name" value="MBL"/>
</dbReference>
<evidence type="ECO:0000313" key="4">
    <source>
        <dbReference type="EMBL" id="SDH35326.1"/>
    </source>
</evidence>